<feature type="compositionally biased region" description="Polar residues" evidence="1">
    <location>
        <begin position="1"/>
        <end position="25"/>
    </location>
</feature>
<name>A0A4Y2Q9P2_ARAVE</name>
<proteinExistence type="predicted"/>
<evidence type="ECO:0000256" key="1">
    <source>
        <dbReference type="SAM" id="MobiDB-lite"/>
    </source>
</evidence>
<evidence type="ECO:0000313" key="2">
    <source>
        <dbReference type="EMBL" id="GBN59962.1"/>
    </source>
</evidence>
<feature type="compositionally biased region" description="Polar residues" evidence="1">
    <location>
        <begin position="35"/>
        <end position="54"/>
    </location>
</feature>
<keyword evidence="3" id="KW-1185">Reference proteome</keyword>
<dbReference type="EMBL" id="BGPR01013282">
    <property type="protein sequence ID" value="GBN59962.1"/>
    <property type="molecule type" value="Genomic_DNA"/>
</dbReference>
<gene>
    <name evidence="2" type="ORF">AVEN_164466_1</name>
</gene>
<accession>A0A4Y2Q9P2</accession>
<dbReference type="Proteomes" id="UP000499080">
    <property type="component" value="Unassembled WGS sequence"/>
</dbReference>
<evidence type="ECO:0000313" key="3">
    <source>
        <dbReference type="Proteomes" id="UP000499080"/>
    </source>
</evidence>
<dbReference type="AlphaFoldDB" id="A0A4Y2Q9P2"/>
<feature type="region of interest" description="Disordered" evidence="1">
    <location>
        <begin position="1"/>
        <end position="54"/>
    </location>
</feature>
<comment type="caution">
    <text evidence="2">The sequence shown here is derived from an EMBL/GenBank/DDBJ whole genome shotgun (WGS) entry which is preliminary data.</text>
</comment>
<organism evidence="2 3">
    <name type="scientific">Araneus ventricosus</name>
    <name type="common">Orbweaver spider</name>
    <name type="synonym">Epeira ventricosa</name>
    <dbReference type="NCBI Taxonomy" id="182803"/>
    <lineage>
        <taxon>Eukaryota</taxon>
        <taxon>Metazoa</taxon>
        <taxon>Ecdysozoa</taxon>
        <taxon>Arthropoda</taxon>
        <taxon>Chelicerata</taxon>
        <taxon>Arachnida</taxon>
        <taxon>Araneae</taxon>
        <taxon>Araneomorphae</taxon>
        <taxon>Entelegynae</taxon>
        <taxon>Araneoidea</taxon>
        <taxon>Araneidae</taxon>
        <taxon>Araneus</taxon>
    </lineage>
</organism>
<reference evidence="2 3" key="1">
    <citation type="journal article" date="2019" name="Sci. Rep.">
        <title>Orb-weaving spider Araneus ventricosus genome elucidates the spidroin gene catalogue.</title>
        <authorList>
            <person name="Kono N."/>
            <person name="Nakamura H."/>
            <person name="Ohtoshi R."/>
            <person name="Moran D.A.P."/>
            <person name="Shinohara A."/>
            <person name="Yoshida Y."/>
            <person name="Fujiwara M."/>
            <person name="Mori M."/>
            <person name="Tomita M."/>
            <person name="Arakawa K."/>
        </authorList>
    </citation>
    <scope>NUCLEOTIDE SEQUENCE [LARGE SCALE GENOMIC DNA]</scope>
</reference>
<sequence>MPNMTIPHSSSFHIMSKTAAPQSLKPSHHAKDSKSLSPSFHITPKTANPSLQAFTSRQKQQILLSKLSHHAKDSKCLSPSFHLMPKTANPSLQTFTSCQR</sequence>
<protein>
    <submittedName>
        <fullName evidence="2">Uncharacterized protein</fullName>
    </submittedName>
</protein>